<dbReference type="GO" id="GO:0006231">
    <property type="term" value="P:dTMP biosynthetic process"/>
    <property type="evidence" value="ECO:0007669"/>
    <property type="project" value="InterPro"/>
</dbReference>
<dbReference type="OrthoDB" id="9780625at2"/>
<dbReference type="Proteomes" id="UP000283513">
    <property type="component" value="Unassembled WGS sequence"/>
</dbReference>
<dbReference type="PaxDb" id="166486-ERS852572_00343"/>
<protein>
    <submittedName>
        <fullName evidence="2">FAD-dependent thymidylate synthase</fullName>
    </submittedName>
</protein>
<keyword evidence="1" id="KW-0175">Coiled coil</keyword>
<reference evidence="10 11" key="2">
    <citation type="submission" date="2018-08" db="EMBL/GenBank/DDBJ databases">
        <title>A genome reference for cultivated species of the human gut microbiota.</title>
        <authorList>
            <person name="Zou Y."/>
            <person name="Xue W."/>
            <person name="Luo G."/>
        </authorList>
    </citation>
    <scope>NUCLEOTIDE SEQUENCE [LARGE SCALE GENOMIC DNA]</scope>
    <source>
        <strain evidence="8 11">AF31-21AC</strain>
        <strain evidence="7 12">AM22-21LB</strain>
        <strain evidence="6 10">AM37-1AC</strain>
        <strain evidence="5 13">AM43-11</strain>
    </source>
</reference>
<evidence type="ECO:0000313" key="12">
    <source>
        <dbReference type="Proteomes" id="UP000284051"/>
    </source>
</evidence>
<evidence type="ECO:0000313" key="9">
    <source>
        <dbReference type="Proteomes" id="UP000095350"/>
    </source>
</evidence>
<evidence type="ECO:0000313" key="13">
    <source>
        <dbReference type="Proteomes" id="UP000284465"/>
    </source>
</evidence>
<dbReference type="GO" id="GO:0050660">
    <property type="term" value="F:flavin adenine dinucleotide binding"/>
    <property type="evidence" value="ECO:0007669"/>
    <property type="project" value="InterPro"/>
</dbReference>
<reference evidence="4 15" key="4">
    <citation type="submission" date="2019-10" db="EMBL/GenBank/DDBJ databases">
        <title>Roseburia spp. ameliorate alcoholic fatty liver via restoration of gut barrier function.</title>
        <authorList>
            <person name="Seo B."/>
            <person name="Ko G."/>
        </authorList>
    </citation>
    <scope>NUCLEOTIDE SEQUENCE [LARGE SCALE GENOMIC DNA]</scope>
    <source>
        <strain evidence="4 15">SNUG30017</strain>
    </source>
</reference>
<evidence type="ECO:0000313" key="6">
    <source>
        <dbReference type="EMBL" id="RHC20809.1"/>
    </source>
</evidence>
<dbReference type="EMBL" id="QRID01000002">
    <property type="protein sequence ID" value="RHG30234.1"/>
    <property type="molecule type" value="Genomic_DNA"/>
</dbReference>
<evidence type="ECO:0000313" key="2">
    <source>
        <dbReference type="EMBL" id="CUM76018.1"/>
    </source>
</evidence>
<proteinExistence type="predicted"/>
<dbReference type="EMBL" id="QSHO01000001">
    <property type="protein sequence ID" value="RHC20809.1"/>
    <property type="molecule type" value="Genomic_DNA"/>
</dbReference>
<dbReference type="EMBL" id="QRQN01000001">
    <property type="protein sequence ID" value="RHN12013.1"/>
    <property type="molecule type" value="Genomic_DNA"/>
</dbReference>
<dbReference type="EMBL" id="QSFP01000002">
    <property type="protein sequence ID" value="RHA69584.1"/>
    <property type="molecule type" value="Genomic_DNA"/>
</dbReference>
<dbReference type="EMBL" id="WGGT01000017">
    <property type="protein sequence ID" value="MVQ46617.1"/>
    <property type="molecule type" value="Genomic_DNA"/>
</dbReference>
<dbReference type="Proteomes" id="UP000284465">
    <property type="component" value="Unassembled WGS sequence"/>
</dbReference>
<dbReference type="PANTHER" id="PTHR34934:SF1">
    <property type="entry name" value="FLAVIN-DEPENDENT THYMIDYLATE SYNTHASE"/>
    <property type="match status" value="1"/>
</dbReference>
<dbReference type="SUPFAM" id="SSF69796">
    <property type="entry name" value="Thymidylate synthase-complementing protein Thy1"/>
    <property type="match status" value="1"/>
</dbReference>
<evidence type="ECO:0000313" key="11">
    <source>
        <dbReference type="Proteomes" id="UP000283586"/>
    </source>
</evidence>
<dbReference type="Proteomes" id="UP000479531">
    <property type="component" value="Unassembled WGS sequence"/>
</dbReference>
<evidence type="ECO:0000313" key="4">
    <source>
        <dbReference type="EMBL" id="MVQ46617.1"/>
    </source>
</evidence>
<evidence type="ECO:0000313" key="15">
    <source>
        <dbReference type="Proteomes" id="UP000479531"/>
    </source>
</evidence>
<dbReference type="CDD" id="cd20175">
    <property type="entry name" value="ThyX"/>
    <property type="match status" value="1"/>
</dbReference>
<dbReference type="GO" id="GO:0070402">
    <property type="term" value="F:NADPH binding"/>
    <property type="evidence" value="ECO:0007669"/>
    <property type="project" value="TreeGrafter"/>
</dbReference>
<dbReference type="InterPro" id="IPR036098">
    <property type="entry name" value="Thymidylate_synthase_ThyX_sf"/>
</dbReference>
<dbReference type="RefSeq" id="WP_015520760.1">
    <property type="nucleotide sequence ID" value="NZ_CABIYH010000002.1"/>
</dbReference>
<dbReference type="PANTHER" id="PTHR34934">
    <property type="entry name" value="FLAVIN-DEPENDENT THYMIDYLATE SYNTHASE"/>
    <property type="match status" value="1"/>
</dbReference>
<evidence type="ECO:0000256" key="1">
    <source>
        <dbReference type="SAM" id="Coils"/>
    </source>
</evidence>
<dbReference type="Proteomes" id="UP000284051">
    <property type="component" value="Unassembled WGS sequence"/>
</dbReference>
<reference evidence="3 14" key="3">
    <citation type="journal article" date="2019" name="Nat. Med.">
        <title>A library of human gut bacterial isolates paired with longitudinal multiomics data enables mechanistic microbiome research.</title>
        <authorList>
            <person name="Poyet M."/>
            <person name="Groussin M."/>
            <person name="Gibbons S.M."/>
            <person name="Avila-Pacheco J."/>
            <person name="Jiang X."/>
            <person name="Kearney S.M."/>
            <person name="Perrotta A.R."/>
            <person name="Berdy B."/>
            <person name="Zhao S."/>
            <person name="Lieberman T.D."/>
            <person name="Swanson P.K."/>
            <person name="Smith M."/>
            <person name="Roesemann S."/>
            <person name="Alexander J.E."/>
            <person name="Rich S.A."/>
            <person name="Livny J."/>
            <person name="Vlamakis H."/>
            <person name="Clish C."/>
            <person name="Bullock K."/>
            <person name="Deik A."/>
            <person name="Scott J."/>
            <person name="Pierce K.A."/>
            <person name="Xavier R.J."/>
            <person name="Alm E.J."/>
        </authorList>
    </citation>
    <scope>NUCLEOTIDE SEQUENCE [LARGE SCALE GENOMIC DNA]</scope>
    <source>
        <strain evidence="3 14">BIOML-A1</strain>
    </source>
</reference>
<evidence type="ECO:0000313" key="10">
    <source>
        <dbReference type="Proteomes" id="UP000283513"/>
    </source>
</evidence>
<accession>A0A173RFD1</accession>
<dbReference type="GeneID" id="61433211"/>
<dbReference type="Proteomes" id="UP000283586">
    <property type="component" value="Unassembled WGS sequence"/>
</dbReference>
<dbReference type="GO" id="GO:0050797">
    <property type="term" value="F:thymidylate synthase (FAD) activity"/>
    <property type="evidence" value="ECO:0007669"/>
    <property type="project" value="InterPro"/>
</dbReference>
<dbReference type="Gene3D" id="3.30.1360.170">
    <property type="match status" value="1"/>
</dbReference>
<name>A0A173RFD1_9FIRM</name>
<gene>
    <name evidence="7" type="ORF">DW264_01880</name>
    <name evidence="6" type="ORF">DW856_00920</name>
    <name evidence="5" type="ORF">DW927_01850</name>
    <name evidence="8" type="ORF">DWZ31_00755</name>
    <name evidence="2" type="ORF">ERS852572_00343</name>
    <name evidence="4" type="ORF">GCK47_13120</name>
    <name evidence="3" type="ORF">GMD50_03695</name>
</gene>
<feature type="coiled-coil region" evidence="1">
    <location>
        <begin position="105"/>
        <end position="132"/>
    </location>
</feature>
<dbReference type="AlphaFoldDB" id="A0A173RFD1"/>
<evidence type="ECO:0000313" key="7">
    <source>
        <dbReference type="EMBL" id="RHG30234.1"/>
    </source>
</evidence>
<dbReference type="STRING" id="166486.ERS852572_00343"/>
<organism evidence="2 9">
    <name type="scientific">Roseburia intestinalis</name>
    <dbReference type="NCBI Taxonomy" id="166486"/>
    <lineage>
        <taxon>Bacteria</taxon>
        <taxon>Bacillati</taxon>
        <taxon>Bacillota</taxon>
        <taxon>Clostridia</taxon>
        <taxon>Lachnospirales</taxon>
        <taxon>Lachnospiraceae</taxon>
        <taxon>Roseburia</taxon>
    </lineage>
</organism>
<reference evidence="2 9" key="1">
    <citation type="submission" date="2015-09" db="EMBL/GenBank/DDBJ databases">
        <authorList>
            <consortium name="Pathogen Informatics"/>
        </authorList>
    </citation>
    <scope>NUCLEOTIDE SEQUENCE [LARGE SCALE GENOMIC DNA]</scope>
    <source>
        <strain evidence="2 9">2789STDY5834960</strain>
    </source>
</reference>
<dbReference type="EMBL" id="CYXZ01000002">
    <property type="protein sequence ID" value="CUM76018.1"/>
    <property type="molecule type" value="Genomic_DNA"/>
</dbReference>
<dbReference type="GO" id="GO:0004799">
    <property type="term" value="F:thymidylate synthase activity"/>
    <property type="evidence" value="ECO:0007669"/>
    <property type="project" value="TreeGrafter"/>
</dbReference>
<dbReference type="InterPro" id="IPR003669">
    <property type="entry name" value="Thymidylate_synthase_ThyX"/>
</dbReference>
<dbReference type="PROSITE" id="PS51331">
    <property type="entry name" value="THYX"/>
    <property type="match status" value="1"/>
</dbReference>
<evidence type="ECO:0000313" key="3">
    <source>
        <dbReference type="EMBL" id="MTR84174.1"/>
    </source>
</evidence>
<evidence type="ECO:0000313" key="8">
    <source>
        <dbReference type="EMBL" id="RHN12013.1"/>
    </source>
</evidence>
<sequence>MGTITILPETTKNPITLMGQRAGVCWGGNVEDPEKNYKRGMDCIISGHGRVMEYVNVEMIIAGYSARVEREWYTHIGGSPTRLQSSTRYINYAGRGFDYIIPPSIQNNKEALEKYQALMAHINEECRALQEDYGIPKEDVANGLPLGMTASIVDKRNLRSLTEMSHQRMCNRAYWEYRQLFGDIRKALSEYSEEWRWIADNLFMPKCDYFGYCSETRPCGKPVSGVPKMPRP</sequence>
<dbReference type="Proteomes" id="UP000095350">
    <property type="component" value="Unassembled WGS sequence"/>
</dbReference>
<dbReference type="Pfam" id="PF02511">
    <property type="entry name" value="Thy1"/>
    <property type="match status" value="1"/>
</dbReference>
<evidence type="ECO:0000313" key="14">
    <source>
        <dbReference type="Proteomes" id="UP000478483"/>
    </source>
</evidence>
<dbReference type="EMBL" id="WNAJ01000003">
    <property type="protein sequence ID" value="MTR84174.1"/>
    <property type="molecule type" value="Genomic_DNA"/>
</dbReference>
<evidence type="ECO:0000313" key="5">
    <source>
        <dbReference type="EMBL" id="RHA69584.1"/>
    </source>
</evidence>
<dbReference type="Proteomes" id="UP000478483">
    <property type="component" value="Unassembled WGS sequence"/>
</dbReference>